<dbReference type="EMBL" id="CAWYQH010000108">
    <property type="protein sequence ID" value="CAK8688652.1"/>
    <property type="molecule type" value="Genomic_DNA"/>
</dbReference>
<keyword evidence="9" id="KW-1185">Reference proteome</keyword>
<feature type="domain" description="ERV/ALR sulfhydryl oxidase" evidence="7">
    <location>
        <begin position="58"/>
        <end position="158"/>
    </location>
</feature>
<comment type="cofactor">
    <cofactor evidence="1 6">
        <name>FAD</name>
        <dbReference type="ChEBI" id="CHEBI:57692"/>
    </cofactor>
</comment>
<keyword evidence="3 6" id="KW-0274">FAD</keyword>
<dbReference type="InterPro" id="IPR039799">
    <property type="entry name" value="ALR/ERV"/>
</dbReference>
<keyword evidence="5" id="KW-1015">Disulfide bond</keyword>
<comment type="caution">
    <text evidence="8">The sequence shown here is derived from an EMBL/GenBank/DDBJ whole genome shotgun (WGS) entry which is preliminary data.</text>
</comment>
<comment type="catalytic activity">
    <reaction evidence="6">
        <text>2 R'C(R)SH + O2 = R'C(R)S-S(R)CR' + H2O2</text>
        <dbReference type="Rhea" id="RHEA:17357"/>
        <dbReference type="ChEBI" id="CHEBI:15379"/>
        <dbReference type="ChEBI" id="CHEBI:16240"/>
        <dbReference type="ChEBI" id="CHEBI:16520"/>
        <dbReference type="ChEBI" id="CHEBI:17412"/>
        <dbReference type="EC" id="1.8.3.2"/>
    </reaction>
</comment>
<evidence type="ECO:0000313" key="9">
    <source>
        <dbReference type="Proteomes" id="UP001642483"/>
    </source>
</evidence>
<proteinExistence type="predicted"/>
<dbReference type="SUPFAM" id="SSF69000">
    <property type="entry name" value="FAD-dependent thiol oxidase"/>
    <property type="match status" value="1"/>
</dbReference>
<gene>
    <name evidence="8" type="ORF">CVLEPA_LOCUS20646</name>
</gene>
<dbReference type="Proteomes" id="UP001642483">
    <property type="component" value="Unassembled WGS sequence"/>
</dbReference>
<evidence type="ECO:0000256" key="4">
    <source>
        <dbReference type="ARBA" id="ARBA00023002"/>
    </source>
</evidence>
<dbReference type="Pfam" id="PF04777">
    <property type="entry name" value="Evr1_Alr"/>
    <property type="match status" value="1"/>
</dbReference>
<dbReference type="PANTHER" id="PTHR12645">
    <property type="entry name" value="ALR/ERV"/>
    <property type="match status" value="1"/>
</dbReference>
<dbReference type="Gene3D" id="1.20.120.310">
    <property type="entry name" value="ERV/ALR sulfhydryl oxidase domain"/>
    <property type="match status" value="1"/>
</dbReference>
<evidence type="ECO:0000313" key="8">
    <source>
        <dbReference type="EMBL" id="CAK8688652.1"/>
    </source>
</evidence>
<evidence type="ECO:0000256" key="5">
    <source>
        <dbReference type="ARBA" id="ARBA00023157"/>
    </source>
</evidence>
<dbReference type="InterPro" id="IPR017905">
    <property type="entry name" value="ERV/ALR_sulphydryl_oxidase"/>
</dbReference>
<evidence type="ECO:0000259" key="7">
    <source>
        <dbReference type="PROSITE" id="PS51324"/>
    </source>
</evidence>
<keyword evidence="2 6" id="KW-0285">Flavoprotein</keyword>
<reference evidence="8 9" key="1">
    <citation type="submission" date="2024-02" db="EMBL/GenBank/DDBJ databases">
        <authorList>
            <person name="Daric V."/>
            <person name="Darras S."/>
        </authorList>
    </citation>
    <scope>NUCLEOTIDE SEQUENCE [LARGE SCALE GENOMIC DNA]</scope>
</reference>
<dbReference type="PANTHER" id="PTHR12645:SF0">
    <property type="entry name" value="FAD-LINKED SULFHYDRYL OXIDASE ALR"/>
    <property type="match status" value="1"/>
</dbReference>
<evidence type="ECO:0000256" key="6">
    <source>
        <dbReference type="RuleBase" id="RU371123"/>
    </source>
</evidence>
<organism evidence="8 9">
    <name type="scientific">Clavelina lepadiformis</name>
    <name type="common">Light-bulb sea squirt</name>
    <name type="synonym">Ascidia lepadiformis</name>
    <dbReference type="NCBI Taxonomy" id="159417"/>
    <lineage>
        <taxon>Eukaryota</taxon>
        <taxon>Metazoa</taxon>
        <taxon>Chordata</taxon>
        <taxon>Tunicata</taxon>
        <taxon>Ascidiacea</taxon>
        <taxon>Aplousobranchia</taxon>
        <taxon>Clavelinidae</taxon>
        <taxon>Clavelina</taxon>
    </lineage>
</organism>
<evidence type="ECO:0000256" key="1">
    <source>
        <dbReference type="ARBA" id="ARBA00001974"/>
    </source>
</evidence>
<dbReference type="InterPro" id="IPR036774">
    <property type="entry name" value="ERV/ALR_sulphydryl_oxid_sf"/>
</dbReference>
<dbReference type="EC" id="1.8.3.2" evidence="6"/>
<accession>A0ABP0GA42</accession>
<name>A0ABP0GA42_CLALP</name>
<keyword evidence="4 6" id="KW-0560">Oxidoreductase</keyword>
<evidence type="ECO:0000256" key="2">
    <source>
        <dbReference type="ARBA" id="ARBA00022630"/>
    </source>
</evidence>
<dbReference type="PROSITE" id="PS51324">
    <property type="entry name" value="ERV_ALR"/>
    <property type="match status" value="1"/>
</dbReference>
<protein>
    <recommendedName>
        <fullName evidence="6">Sulfhydryl oxidase</fullName>
        <ecNumber evidence="6">1.8.3.2</ecNumber>
    </recommendedName>
</protein>
<evidence type="ECO:0000256" key="3">
    <source>
        <dbReference type="ARBA" id="ARBA00022827"/>
    </source>
</evidence>
<sequence>MGSAGRVFGGLQEEDIPEESYGRRARRACRVCDDFKTWRKKKESDEQVQPDTSASAECPLTNVELGRNTWSFLHTMAAYYPEKPSEKQKTDMTGFMELFAKFYPCDYCAKDFRKNLKESRPDVRDRYTFSKWMCVQHNLVNKKIGKPEFDCSKVMERWRDGWKDGSCD</sequence>